<protein>
    <submittedName>
        <fullName evidence="1">AlNc14C18G1846 protein</fullName>
    </submittedName>
</protein>
<name>F0W4M5_9STRA</name>
<reference evidence="1" key="1">
    <citation type="journal article" date="2011" name="PLoS Biol.">
        <title>Gene gain and loss during evolution of obligate parasitism in the white rust pathogen of Arabidopsis thaliana.</title>
        <authorList>
            <person name="Kemen E."/>
            <person name="Gardiner A."/>
            <person name="Schultz-Larsen T."/>
            <person name="Kemen A.C."/>
            <person name="Balmuth A.L."/>
            <person name="Robert-Seilaniantz A."/>
            <person name="Bailey K."/>
            <person name="Holub E."/>
            <person name="Studholme D.J."/>
            <person name="Maclean D."/>
            <person name="Jones J.D."/>
        </authorList>
    </citation>
    <scope>NUCLEOTIDE SEQUENCE</scope>
</reference>
<dbReference type="EMBL" id="FR824063">
    <property type="protein sequence ID" value="CCA16059.1"/>
    <property type="molecule type" value="Genomic_DNA"/>
</dbReference>
<reference evidence="1" key="2">
    <citation type="submission" date="2011-02" db="EMBL/GenBank/DDBJ databases">
        <authorList>
            <person name="MacLean D."/>
        </authorList>
    </citation>
    <scope>NUCLEOTIDE SEQUENCE</scope>
</reference>
<gene>
    <name evidence="1" type="primary">AlNc14C18G1846</name>
    <name evidence="1" type="ORF">ALNC14_022020</name>
</gene>
<dbReference type="AlphaFoldDB" id="F0W4M5"/>
<evidence type="ECO:0000313" key="1">
    <source>
        <dbReference type="EMBL" id="CCA16059.1"/>
    </source>
</evidence>
<accession>F0W4M5</accession>
<proteinExistence type="predicted"/>
<sequence length="67" mass="7928">MWGELKAGTRDQQPELDFLYPGTALYWWQTTARIILEMNHEHRSWYQMTFILTNIEALHLACQKSGS</sequence>
<dbReference type="HOGENOM" id="CLU_2817760_0_0_1"/>
<organism evidence="1">
    <name type="scientific">Albugo laibachii Nc14</name>
    <dbReference type="NCBI Taxonomy" id="890382"/>
    <lineage>
        <taxon>Eukaryota</taxon>
        <taxon>Sar</taxon>
        <taxon>Stramenopiles</taxon>
        <taxon>Oomycota</taxon>
        <taxon>Peronosporomycetes</taxon>
        <taxon>Albuginales</taxon>
        <taxon>Albuginaceae</taxon>
        <taxon>Albugo</taxon>
    </lineage>
</organism>